<keyword evidence="2" id="KW-1185">Reference proteome</keyword>
<comment type="caution">
    <text evidence="1">The sequence shown here is derived from an EMBL/GenBank/DDBJ whole genome shotgun (WGS) entry which is preliminary data.</text>
</comment>
<proteinExistence type="predicted"/>
<sequence length="71" mass="7675">MFIDPLLIPDALFYCTGTNLQAPIDFTRDPLNFSATEIVLAISNKTGVEGLVRAEKAGIASKASGQFRPYV</sequence>
<accession>A0A9D4CW49</accession>
<name>A0A9D4CW49_DREPO</name>
<reference evidence="1" key="2">
    <citation type="submission" date="2020-11" db="EMBL/GenBank/DDBJ databases">
        <authorList>
            <person name="McCartney M.A."/>
            <person name="Auch B."/>
            <person name="Kono T."/>
            <person name="Mallez S."/>
            <person name="Becker A."/>
            <person name="Gohl D.M."/>
            <person name="Silverstein K.A.T."/>
            <person name="Koren S."/>
            <person name="Bechman K.B."/>
            <person name="Herman A."/>
            <person name="Abrahante J.E."/>
            <person name="Garbe J."/>
        </authorList>
    </citation>
    <scope>NUCLEOTIDE SEQUENCE</scope>
    <source>
        <strain evidence="1">Duluth1</strain>
        <tissue evidence="1">Whole animal</tissue>
    </source>
</reference>
<evidence type="ECO:0000313" key="1">
    <source>
        <dbReference type="EMBL" id="KAH3731240.1"/>
    </source>
</evidence>
<dbReference type="Gene3D" id="3.40.50.170">
    <property type="entry name" value="Formyl transferase, N-terminal domain"/>
    <property type="match status" value="1"/>
</dbReference>
<organism evidence="1 2">
    <name type="scientific">Dreissena polymorpha</name>
    <name type="common">Zebra mussel</name>
    <name type="synonym">Mytilus polymorpha</name>
    <dbReference type="NCBI Taxonomy" id="45954"/>
    <lineage>
        <taxon>Eukaryota</taxon>
        <taxon>Metazoa</taxon>
        <taxon>Spiralia</taxon>
        <taxon>Lophotrochozoa</taxon>
        <taxon>Mollusca</taxon>
        <taxon>Bivalvia</taxon>
        <taxon>Autobranchia</taxon>
        <taxon>Heteroconchia</taxon>
        <taxon>Euheterodonta</taxon>
        <taxon>Imparidentia</taxon>
        <taxon>Neoheterodontei</taxon>
        <taxon>Myida</taxon>
        <taxon>Dreissenoidea</taxon>
        <taxon>Dreissenidae</taxon>
        <taxon>Dreissena</taxon>
    </lineage>
</organism>
<dbReference type="EMBL" id="JAIWYP010000012">
    <property type="protein sequence ID" value="KAH3731240.1"/>
    <property type="molecule type" value="Genomic_DNA"/>
</dbReference>
<reference evidence="1" key="1">
    <citation type="journal article" date="2019" name="bioRxiv">
        <title>The Genome of the Zebra Mussel, Dreissena polymorpha: A Resource for Invasive Species Research.</title>
        <authorList>
            <person name="McCartney M.A."/>
            <person name="Auch B."/>
            <person name="Kono T."/>
            <person name="Mallez S."/>
            <person name="Zhang Y."/>
            <person name="Obille A."/>
            <person name="Becker A."/>
            <person name="Abrahante J.E."/>
            <person name="Garbe J."/>
            <person name="Badalamenti J.P."/>
            <person name="Herman A."/>
            <person name="Mangelson H."/>
            <person name="Liachko I."/>
            <person name="Sullivan S."/>
            <person name="Sone E.D."/>
            <person name="Koren S."/>
            <person name="Silverstein K.A.T."/>
            <person name="Beckman K.B."/>
            <person name="Gohl D.M."/>
        </authorList>
    </citation>
    <scope>NUCLEOTIDE SEQUENCE</scope>
    <source>
        <strain evidence="1">Duluth1</strain>
        <tissue evidence="1">Whole animal</tissue>
    </source>
</reference>
<gene>
    <name evidence="1" type="ORF">DPMN_057248</name>
</gene>
<protein>
    <submittedName>
        <fullName evidence="1">Uncharacterized protein</fullName>
    </submittedName>
</protein>
<evidence type="ECO:0000313" key="2">
    <source>
        <dbReference type="Proteomes" id="UP000828390"/>
    </source>
</evidence>
<dbReference type="AlphaFoldDB" id="A0A9D4CW49"/>
<dbReference type="Proteomes" id="UP000828390">
    <property type="component" value="Unassembled WGS sequence"/>
</dbReference>